<evidence type="ECO:0000259" key="8">
    <source>
        <dbReference type="Pfam" id="PF00590"/>
    </source>
</evidence>
<dbReference type="EMBL" id="FWZU01000008">
    <property type="protein sequence ID" value="SMF42920.1"/>
    <property type="molecule type" value="Genomic_DNA"/>
</dbReference>
<evidence type="ECO:0000256" key="3">
    <source>
        <dbReference type="ARBA" id="ARBA00022573"/>
    </source>
</evidence>
<evidence type="ECO:0000256" key="4">
    <source>
        <dbReference type="ARBA" id="ARBA00022603"/>
    </source>
</evidence>
<evidence type="ECO:0000256" key="5">
    <source>
        <dbReference type="ARBA" id="ARBA00022679"/>
    </source>
</evidence>
<dbReference type="SUPFAM" id="SSF53790">
    <property type="entry name" value="Tetrapyrrole methylase"/>
    <property type="match status" value="1"/>
</dbReference>
<dbReference type="Gene3D" id="3.40.1010.10">
    <property type="entry name" value="Cobalt-precorrin-4 Transmethylase, Domain 1"/>
    <property type="match status" value="1"/>
</dbReference>
<reference evidence="10" key="1">
    <citation type="submission" date="2017-04" db="EMBL/GenBank/DDBJ databases">
        <authorList>
            <person name="Varghese N."/>
            <person name="Submissions S."/>
        </authorList>
    </citation>
    <scope>NUCLEOTIDE SEQUENCE [LARGE SCALE GENOMIC DNA]</scope>
    <source>
        <strain evidence="10">K3S</strain>
    </source>
</reference>
<keyword evidence="4 9" id="KW-0489">Methyltransferase</keyword>
<evidence type="ECO:0000256" key="6">
    <source>
        <dbReference type="ARBA" id="ARBA00022691"/>
    </source>
</evidence>
<feature type="domain" description="Tetrapyrrole methylase" evidence="8">
    <location>
        <begin position="6"/>
        <end position="213"/>
    </location>
</feature>
<dbReference type="PANTHER" id="PTHR43467:SF2">
    <property type="entry name" value="COBALT-PRECORRIN-2 C(20)-METHYLTRANSFERASE"/>
    <property type="match status" value="1"/>
</dbReference>
<sequence>MSNYGKIYGIGVGPGDSDLLTVRAVKLLGQVDVVFAASSTKNDFSHSLSIASEYLHEGCEIVRLGYPMTRDKAKLQEAWEENGKIAAKYLSEGKNAAFLTLGDPLIYSTFGYMLRTLRKHYPEVEVEVVPGITSYQAAAAKSCQVLVESGQNLLLTSGVADADEFAHTISKAHNAIILKAYRNFPQLRNVVKKLNNVDVKFYTRLGLEGEAIYDDIDAVPDKTHYLSLMLLTASDND</sequence>
<dbReference type="GO" id="GO:0009236">
    <property type="term" value="P:cobalamin biosynthetic process"/>
    <property type="evidence" value="ECO:0007669"/>
    <property type="project" value="UniProtKB-UniRule"/>
</dbReference>
<evidence type="ECO:0000256" key="1">
    <source>
        <dbReference type="ARBA" id="ARBA00004953"/>
    </source>
</evidence>
<gene>
    <name evidence="9" type="ORF">SAMN06295933_3510</name>
</gene>
<dbReference type="InterPro" id="IPR035996">
    <property type="entry name" value="4pyrrol_Methylase_sf"/>
</dbReference>
<dbReference type="RefSeq" id="WP_085104629.1">
    <property type="nucleotide sequence ID" value="NZ_FWZU01000008.1"/>
</dbReference>
<proteinExistence type="inferred from homology"/>
<dbReference type="InterPro" id="IPR014776">
    <property type="entry name" value="4pyrrole_Mease_sub2"/>
</dbReference>
<dbReference type="CDD" id="cd11645">
    <property type="entry name" value="Precorrin_2_C20_MT"/>
    <property type="match status" value="1"/>
</dbReference>
<evidence type="ECO:0000313" key="9">
    <source>
        <dbReference type="EMBL" id="SMF42920.1"/>
    </source>
</evidence>
<dbReference type="GO" id="GO:0030788">
    <property type="term" value="F:precorrin-2 C20-methyltransferase activity"/>
    <property type="evidence" value="ECO:0007669"/>
    <property type="project" value="InterPro"/>
</dbReference>
<comment type="pathway">
    <text evidence="1">Cofactor biosynthesis; adenosylcobalamin biosynthesis.</text>
</comment>
<protein>
    <submittedName>
        <fullName evidence="9">Precorrin-2 C20-methyltransferase /cobalt-factor II C20-methyltransferase</fullName>
    </submittedName>
</protein>
<evidence type="ECO:0000313" key="10">
    <source>
        <dbReference type="Proteomes" id="UP000192906"/>
    </source>
</evidence>
<dbReference type="GO" id="GO:0032259">
    <property type="term" value="P:methylation"/>
    <property type="evidence" value="ECO:0007669"/>
    <property type="project" value="UniProtKB-KW"/>
</dbReference>
<keyword evidence="10" id="KW-1185">Reference proteome</keyword>
<comment type="similarity">
    <text evidence="2 7">Belongs to the precorrin methyltransferase family.</text>
</comment>
<dbReference type="Proteomes" id="UP000192906">
    <property type="component" value="Unassembled WGS sequence"/>
</dbReference>
<dbReference type="InterPro" id="IPR014777">
    <property type="entry name" value="4pyrrole_Mease_sub1"/>
</dbReference>
<evidence type="ECO:0000256" key="7">
    <source>
        <dbReference type="PIRNR" id="PIRNR036427"/>
    </source>
</evidence>
<dbReference type="Gene3D" id="3.30.950.10">
    <property type="entry name" value="Methyltransferase, Cobalt-precorrin-4 Transmethylase, Domain 2"/>
    <property type="match status" value="1"/>
</dbReference>
<organism evidence="9 10">
    <name type="scientific">Desulfovibrio gilichinskyi</name>
    <dbReference type="NCBI Taxonomy" id="1519643"/>
    <lineage>
        <taxon>Bacteria</taxon>
        <taxon>Pseudomonadati</taxon>
        <taxon>Thermodesulfobacteriota</taxon>
        <taxon>Desulfovibrionia</taxon>
        <taxon>Desulfovibrionales</taxon>
        <taxon>Desulfovibrionaceae</taxon>
        <taxon>Desulfovibrio</taxon>
    </lineage>
</organism>
<dbReference type="InterPro" id="IPR012382">
    <property type="entry name" value="CobI/CbiL"/>
</dbReference>
<keyword evidence="6" id="KW-0949">S-adenosyl-L-methionine</keyword>
<evidence type="ECO:0000256" key="2">
    <source>
        <dbReference type="ARBA" id="ARBA00005879"/>
    </source>
</evidence>
<dbReference type="PIRSF" id="PIRSF036427">
    <property type="entry name" value="Precrrn-2_mtase"/>
    <property type="match status" value="1"/>
</dbReference>
<name>A0A1X7EZ84_9BACT</name>
<dbReference type="UniPathway" id="UPA00148"/>
<dbReference type="AlphaFoldDB" id="A0A1X7EZ84"/>
<keyword evidence="5 9" id="KW-0808">Transferase</keyword>
<accession>A0A1X7EZ84</accession>
<dbReference type="InterPro" id="IPR000878">
    <property type="entry name" value="4pyrrol_Mease"/>
</dbReference>
<dbReference type="Pfam" id="PF00590">
    <property type="entry name" value="TP_methylase"/>
    <property type="match status" value="1"/>
</dbReference>
<dbReference type="InterPro" id="IPR006364">
    <property type="entry name" value="CobI/CbiL/CobIJ_dom"/>
</dbReference>
<dbReference type="OrthoDB" id="9804789at2"/>
<dbReference type="NCBIfam" id="TIGR01467">
    <property type="entry name" value="cobI_cbiL"/>
    <property type="match status" value="1"/>
</dbReference>
<dbReference type="PANTHER" id="PTHR43467">
    <property type="entry name" value="COBALT-PRECORRIN-2 C(20)-METHYLTRANSFERASE"/>
    <property type="match status" value="1"/>
</dbReference>
<dbReference type="STRING" id="1519643.SAMN06295933_3510"/>
<keyword evidence="3" id="KW-0169">Cobalamin biosynthesis</keyword>